<dbReference type="Proteomes" id="UP000245626">
    <property type="component" value="Unassembled WGS sequence"/>
</dbReference>
<organism evidence="1 2">
    <name type="scientific">Violaceomyces palustris</name>
    <dbReference type="NCBI Taxonomy" id="1673888"/>
    <lineage>
        <taxon>Eukaryota</taxon>
        <taxon>Fungi</taxon>
        <taxon>Dikarya</taxon>
        <taxon>Basidiomycota</taxon>
        <taxon>Ustilaginomycotina</taxon>
        <taxon>Ustilaginomycetes</taxon>
        <taxon>Violaceomycetales</taxon>
        <taxon>Violaceomycetaceae</taxon>
        <taxon>Violaceomyces</taxon>
    </lineage>
</organism>
<gene>
    <name evidence="1" type="ORF">IE53DRAFT_334490</name>
</gene>
<name>A0ACD0NQD4_9BASI</name>
<protein>
    <submittedName>
        <fullName evidence="1">HIT-like protein</fullName>
    </submittedName>
</protein>
<keyword evidence="2" id="KW-1185">Reference proteome</keyword>
<evidence type="ECO:0000313" key="2">
    <source>
        <dbReference type="Proteomes" id="UP000245626"/>
    </source>
</evidence>
<sequence>MTSHTLNSFRDQPIQDLTTCAFCQIIQGRSDSFKVYEDEDTLAFLDILPMRRGHTLVVPKPHVQQISDLTPDQSSSLLRSVVKVSRGLGSALKDDRMQVITNQIYAQIVPHVHFHIVPAPTLPGTFKADSKTGEVGADDVGKKPLPSSSPTSLMSLFGHGREEIDEEEASALCQEVRRWIEKDDGRPRAESRL</sequence>
<accession>A0ACD0NQD4</accession>
<dbReference type="EMBL" id="KZ820290">
    <property type="protein sequence ID" value="PWN47990.1"/>
    <property type="molecule type" value="Genomic_DNA"/>
</dbReference>
<proteinExistence type="predicted"/>
<reference evidence="1 2" key="1">
    <citation type="journal article" date="2018" name="Mol. Biol. Evol.">
        <title>Broad Genomic Sampling Reveals a Smut Pathogenic Ancestry of the Fungal Clade Ustilaginomycotina.</title>
        <authorList>
            <person name="Kijpornyongpan T."/>
            <person name="Mondo S.J."/>
            <person name="Barry K."/>
            <person name="Sandor L."/>
            <person name="Lee J."/>
            <person name="Lipzen A."/>
            <person name="Pangilinan J."/>
            <person name="LaButti K."/>
            <person name="Hainaut M."/>
            <person name="Henrissat B."/>
            <person name="Grigoriev I.V."/>
            <person name="Spatafora J.W."/>
            <person name="Aime M.C."/>
        </authorList>
    </citation>
    <scope>NUCLEOTIDE SEQUENCE [LARGE SCALE GENOMIC DNA]</scope>
    <source>
        <strain evidence="1 2">SA 807</strain>
    </source>
</reference>
<evidence type="ECO:0000313" key="1">
    <source>
        <dbReference type="EMBL" id="PWN47990.1"/>
    </source>
</evidence>